<dbReference type="NCBIfam" id="TIGR01813">
    <property type="entry name" value="flavo_cyto_c"/>
    <property type="match status" value="1"/>
</dbReference>
<keyword evidence="4 8" id="KW-0285">Flavoprotein</keyword>
<comment type="cofactor">
    <cofactor evidence="8">
        <name>FMN</name>
        <dbReference type="ChEBI" id="CHEBI:58210"/>
    </cofactor>
    <text evidence="8">Binds 1 or 2 FMN covalently per subunit.</text>
</comment>
<proteinExistence type="inferred from homology"/>
<evidence type="ECO:0000259" key="10">
    <source>
        <dbReference type="SMART" id="SM00900"/>
    </source>
</evidence>
<dbReference type="GO" id="GO:0010181">
    <property type="term" value="F:FMN binding"/>
    <property type="evidence" value="ECO:0007669"/>
    <property type="project" value="InterPro"/>
</dbReference>
<feature type="domain" description="FMN-binding" evidence="10">
    <location>
        <begin position="56"/>
        <end position="130"/>
    </location>
</feature>
<name>A0AAP7A4Q5_PAEAL</name>
<dbReference type="InterPro" id="IPR027477">
    <property type="entry name" value="Succ_DH/fumarate_Rdtase_cat_sf"/>
</dbReference>
<evidence type="ECO:0000256" key="9">
    <source>
        <dbReference type="SAM" id="MobiDB-lite"/>
    </source>
</evidence>
<dbReference type="PROSITE" id="PS51257">
    <property type="entry name" value="PROKAR_LIPOPROTEIN"/>
    <property type="match status" value="1"/>
</dbReference>
<evidence type="ECO:0000256" key="3">
    <source>
        <dbReference type="ARBA" id="ARBA00015872"/>
    </source>
</evidence>
<dbReference type="FunFam" id="3.90.700.10:FF:000007">
    <property type="entry name" value="NADH-dependent fumarate reductase"/>
    <property type="match status" value="1"/>
</dbReference>
<comment type="similarity">
    <text evidence="1 8">Belongs to the FAD-dependent oxidoreductase 2 family. FRD/SDH subfamily.</text>
</comment>
<evidence type="ECO:0000256" key="6">
    <source>
        <dbReference type="ARBA" id="ARBA00023002"/>
    </source>
</evidence>
<accession>A0AAP7A4Q5</accession>
<keyword evidence="8" id="KW-0732">Signal</keyword>
<comment type="cofactor">
    <cofactor evidence="8">
        <name>FAD</name>
        <dbReference type="ChEBI" id="CHEBI:57692"/>
    </cofactor>
    <text evidence="8">Binds 1 FAD per subunit.</text>
</comment>
<reference evidence="11 12" key="1">
    <citation type="submission" date="2020-05" db="EMBL/GenBank/DDBJ databases">
        <title>Whole genome sequencing and identification of novel metabolites from Paenibacillus alvei strain JR949.</title>
        <authorList>
            <person name="Rajendhran J."/>
            <person name="Sree Pranav P."/>
            <person name="Mahalakshmi B."/>
            <person name="Karthikeyan R."/>
        </authorList>
    </citation>
    <scope>NUCLEOTIDE SEQUENCE [LARGE SCALE GENOMIC DNA]</scope>
    <source>
        <strain evidence="11 12">JR949</strain>
    </source>
</reference>
<dbReference type="Pfam" id="PF00890">
    <property type="entry name" value="FAD_binding_2"/>
    <property type="match status" value="1"/>
</dbReference>
<protein>
    <recommendedName>
        <fullName evidence="3 8">Urocanate reductase</fullName>
        <ecNumber evidence="2 8">1.3.99.33</ecNumber>
    </recommendedName>
</protein>
<dbReference type="PANTHER" id="PTHR43400">
    <property type="entry name" value="FUMARATE REDUCTASE"/>
    <property type="match status" value="1"/>
</dbReference>
<evidence type="ECO:0000256" key="2">
    <source>
        <dbReference type="ARBA" id="ARBA00013137"/>
    </source>
</evidence>
<dbReference type="PRINTS" id="PR00368">
    <property type="entry name" value="FADPNR"/>
</dbReference>
<dbReference type="InterPro" id="IPR036188">
    <property type="entry name" value="FAD/NAD-bd_sf"/>
</dbReference>
<dbReference type="RefSeq" id="WP_163975025.1">
    <property type="nucleotide sequence ID" value="NZ_JABFOR010000059.1"/>
</dbReference>
<gene>
    <name evidence="11" type="ORF">HMI46_25345</name>
</gene>
<dbReference type="AlphaFoldDB" id="A0AAP7A4Q5"/>
<dbReference type="InterPro" id="IPR003953">
    <property type="entry name" value="FAD-dep_OxRdtase_2_FAD-bd"/>
</dbReference>
<evidence type="ECO:0000313" key="12">
    <source>
        <dbReference type="Proteomes" id="UP000552038"/>
    </source>
</evidence>
<feature type="chain" id="PRO_5042667659" description="Urocanate reductase" evidence="8">
    <location>
        <begin position="22"/>
        <end position="603"/>
    </location>
</feature>
<dbReference type="SUPFAM" id="SSF51905">
    <property type="entry name" value="FAD/NAD(P)-binding domain"/>
    <property type="match status" value="1"/>
</dbReference>
<dbReference type="Pfam" id="PF04205">
    <property type="entry name" value="FMN_bind"/>
    <property type="match status" value="1"/>
</dbReference>
<comment type="caution">
    <text evidence="11">The sequence shown here is derived from an EMBL/GenBank/DDBJ whole genome shotgun (WGS) entry which is preliminary data.</text>
</comment>
<dbReference type="Gene3D" id="3.90.1010.20">
    <property type="match status" value="1"/>
</dbReference>
<dbReference type="InterPro" id="IPR050315">
    <property type="entry name" value="FAD-oxidoreductase_2"/>
</dbReference>
<dbReference type="SUPFAM" id="SSF56425">
    <property type="entry name" value="Succinate dehydrogenase/fumarate reductase flavoprotein, catalytic domain"/>
    <property type="match status" value="1"/>
</dbReference>
<dbReference type="PANTHER" id="PTHR43400:SF7">
    <property type="entry name" value="FAD-DEPENDENT OXIDOREDUCTASE 2 FAD BINDING DOMAIN-CONTAINING PROTEIN"/>
    <property type="match status" value="1"/>
</dbReference>
<feature type="region of interest" description="Disordered" evidence="9">
    <location>
        <begin position="29"/>
        <end position="55"/>
    </location>
</feature>
<dbReference type="Gene3D" id="3.50.50.60">
    <property type="entry name" value="FAD/NAD(P)-binding domain"/>
    <property type="match status" value="1"/>
</dbReference>
<dbReference type="InterPro" id="IPR010960">
    <property type="entry name" value="Flavocytochrome_c"/>
</dbReference>
<dbReference type="SMART" id="SM00900">
    <property type="entry name" value="FMN_bind"/>
    <property type="match status" value="1"/>
</dbReference>
<evidence type="ECO:0000313" key="11">
    <source>
        <dbReference type="EMBL" id="NOJ73842.1"/>
    </source>
</evidence>
<organism evidence="11 12">
    <name type="scientific">Paenibacillus alvei</name>
    <name type="common">Bacillus alvei</name>
    <dbReference type="NCBI Taxonomy" id="44250"/>
    <lineage>
        <taxon>Bacteria</taxon>
        <taxon>Bacillati</taxon>
        <taxon>Bacillota</taxon>
        <taxon>Bacilli</taxon>
        <taxon>Bacillales</taxon>
        <taxon>Paenibacillaceae</taxon>
        <taxon>Paenibacillus</taxon>
    </lineage>
</organism>
<dbReference type="GO" id="GO:0016020">
    <property type="term" value="C:membrane"/>
    <property type="evidence" value="ECO:0007669"/>
    <property type="project" value="InterPro"/>
</dbReference>
<dbReference type="GO" id="GO:0033765">
    <property type="term" value="F:steroid dehydrogenase activity, acting on the CH-CH group of donors"/>
    <property type="evidence" value="ECO:0007669"/>
    <property type="project" value="UniProtKB-ARBA"/>
</dbReference>
<evidence type="ECO:0000256" key="7">
    <source>
        <dbReference type="ARBA" id="ARBA00049922"/>
    </source>
</evidence>
<evidence type="ECO:0000256" key="8">
    <source>
        <dbReference type="RuleBase" id="RU366062"/>
    </source>
</evidence>
<dbReference type="Proteomes" id="UP000552038">
    <property type="component" value="Unassembled WGS sequence"/>
</dbReference>
<dbReference type="Gene3D" id="3.90.700.10">
    <property type="entry name" value="Succinate dehydrogenase/fumarate reductase flavoprotein, catalytic domain"/>
    <property type="match status" value="1"/>
</dbReference>
<keyword evidence="5 8" id="KW-0274">FAD</keyword>
<evidence type="ECO:0000256" key="5">
    <source>
        <dbReference type="ARBA" id="ARBA00022827"/>
    </source>
</evidence>
<evidence type="ECO:0000256" key="4">
    <source>
        <dbReference type="ARBA" id="ARBA00022630"/>
    </source>
</evidence>
<dbReference type="EC" id="1.3.99.33" evidence="2 8"/>
<comment type="catalytic activity">
    <reaction evidence="7 8">
        <text>dihydrourocanate + A = urocanate + AH2</text>
        <dbReference type="Rhea" id="RHEA:36059"/>
        <dbReference type="ChEBI" id="CHEBI:13193"/>
        <dbReference type="ChEBI" id="CHEBI:17499"/>
        <dbReference type="ChEBI" id="CHEBI:27247"/>
        <dbReference type="ChEBI" id="CHEBI:72991"/>
        <dbReference type="EC" id="1.3.99.33"/>
    </reaction>
</comment>
<dbReference type="InterPro" id="IPR007329">
    <property type="entry name" value="FMN-bd"/>
</dbReference>
<feature type="signal peptide" evidence="8">
    <location>
        <begin position="1"/>
        <end position="21"/>
    </location>
</feature>
<feature type="compositionally biased region" description="Polar residues" evidence="9">
    <location>
        <begin position="32"/>
        <end position="50"/>
    </location>
</feature>
<sequence length="603" mass="64216">MKSIRKAGTWLLILCLIAMVAACGNGNGSKGAQGSDAASQQEQQGKTITSVGEGDGKHGAIKVEVTFENNEIKDIKVLEQKENEVLAEPVYKQLKENMISTNTAEVDAISGSSMTSHGFIDAVKDAVSKAGLTLIAKKADSSNKSEEPAEQTYDIVVVGAGGAGFSAAIEAKKAGASVVLLEKMPTVGGNTLISGGEMNAANTWVQQKLGIKDDVELFIKDTLKGGDNVGDPEMVRTMAENATQAAEWLKDEIKVEFLPDHLFQFGGHSVKRALIPQGHTGAELITKLKKHLDGAGIPLKTNTKADKLLTDASGKVIGVEATGENGSKLTFHANKGVIIASGGFGSNVEMRKQYNPEYDEKYMTTDAPGSTGDGIVMAQAAGAALTNMESIQTYPICNPKTGVISLVADSRFDGAILVNQSGKRFVEELERRDVISKAILAQEGKYAYQLWNEDIANISKTHEVHKDEYDMLVKEGVLYKADTLEEAAKFFNIDPAALKATIERVNGFAKAGDDKDFHHRAGLKDMSKGPYYIEKAVPSVHHTMGGVVINKTTQVLNEKGQPIPGLFAAGEVTGVIHGKNRLGGNAVADAITFGRIAGQQSVK</sequence>
<dbReference type="EMBL" id="JABFOR010000059">
    <property type="protein sequence ID" value="NOJ73842.1"/>
    <property type="molecule type" value="Genomic_DNA"/>
</dbReference>
<evidence type="ECO:0000256" key="1">
    <source>
        <dbReference type="ARBA" id="ARBA00008040"/>
    </source>
</evidence>
<keyword evidence="6 8" id="KW-0560">Oxidoreductase</keyword>